<dbReference type="Gene3D" id="3.30.160.150">
    <property type="entry name" value="Lipoprotein like domain"/>
    <property type="match status" value="1"/>
</dbReference>
<proteinExistence type="predicted"/>
<dbReference type="AlphaFoldDB" id="A0A0F0CQL9"/>
<evidence type="ECO:0008006" key="4">
    <source>
        <dbReference type="Google" id="ProtNLM"/>
    </source>
</evidence>
<evidence type="ECO:0000256" key="1">
    <source>
        <dbReference type="SAM" id="SignalP"/>
    </source>
</evidence>
<evidence type="ECO:0000313" key="2">
    <source>
        <dbReference type="EMBL" id="KJJ85577.1"/>
    </source>
</evidence>
<dbReference type="GO" id="GO:0019867">
    <property type="term" value="C:outer membrane"/>
    <property type="evidence" value="ECO:0007669"/>
    <property type="project" value="InterPro"/>
</dbReference>
<dbReference type="Pfam" id="PF04390">
    <property type="entry name" value="LptE"/>
    <property type="match status" value="1"/>
</dbReference>
<reference evidence="2 3" key="1">
    <citation type="submission" date="2015-02" db="EMBL/GenBank/DDBJ databases">
        <title>Single-cell genomics of uncultivated deep-branching MTB reveals a conserved set of magnetosome genes.</title>
        <authorList>
            <person name="Kolinko S."/>
            <person name="Richter M."/>
            <person name="Glockner F.O."/>
            <person name="Brachmann A."/>
            <person name="Schuler D."/>
        </authorList>
    </citation>
    <scope>NUCLEOTIDE SEQUENCE [LARGE SCALE GENOMIC DNA]</scope>
    <source>
        <strain evidence="2">SKK-01</strain>
    </source>
</reference>
<gene>
    <name evidence="2" type="ORF">OMAG_000532</name>
</gene>
<sequence length="191" mass="21890">MITVCYQNTRLNKYVCSLIFLALSSLCFTGCGYSSAALLPKGMTSIYVENFTNKINPAKDITDRRANYSYRPGLEISITRGVLDAFIFDRHLELSNQKEATLLLKGELVDFRQSPLSYGKNNDVEEYRFEIYVNLELYNNKTGELIWTEKHFMGYTNYSLSGTNSKTESQALNTAVKDLSQRIVERVVENW</sequence>
<dbReference type="Proteomes" id="UP000033428">
    <property type="component" value="Unassembled WGS sequence"/>
</dbReference>
<name>A0A0F0CQL9_9BACT</name>
<keyword evidence="3" id="KW-1185">Reference proteome</keyword>
<dbReference type="GO" id="GO:0043165">
    <property type="term" value="P:Gram-negative-bacterium-type cell outer membrane assembly"/>
    <property type="evidence" value="ECO:0007669"/>
    <property type="project" value="InterPro"/>
</dbReference>
<dbReference type="InterPro" id="IPR007485">
    <property type="entry name" value="LPS_assembly_LptE"/>
</dbReference>
<feature type="signal peptide" evidence="1">
    <location>
        <begin position="1"/>
        <end position="36"/>
    </location>
</feature>
<organism evidence="2 3">
    <name type="scientific">Candidatus Omnitrophus magneticus</name>
    <dbReference type="NCBI Taxonomy" id="1609969"/>
    <lineage>
        <taxon>Bacteria</taxon>
        <taxon>Pseudomonadati</taxon>
        <taxon>Candidatus Omnitrophota</taxon>
        <taxon>Candidatus Omnitrophus</taxon>
    </lineage>
</organism>
<evidence type="ECO:0000313" key="3">
    <source>
        <dbReference type="Proteomes" id="UP000033428"/>
    </source>
</evidence>
<feature type="chain" id="PRO_5002437144" description="Lipoprotein" evidence="1">
    <location>
        <begin position="37"/>
        <end position="191"/>
    </location>
</feature>
<dbReference type="EMBL" id="JYNY01000114">
    <property type="protein sequence ID" value="KJJ85577.1"/>
    <property type="molecule type" value="Genomic_DNA"/>
</dbReference>
<accession>A0A0F0CQL9</accession>
<protein>
    <recommendedName>
        <fullName evidence="4">Lipoprotein</fullName>
    </recommendedName>
</protein>
<keyword evidence="1" id="KW-0732">Signal</keyword>
<comment type="caution">
    <text evidence="2">The sequence shown here is derived from an EMBL/GenBank/DDBJ whole genome shotgun (WGS) entry which is preliminary data.</text>
</comment>